<proteinExistence type="predicted"/>
<dbReference type="RefSeq" id="WP_179665209.1">
    <property type="nucleotide sequence ID" value="NZ_JACCBG010000001.1"/>
</dbReference>
<keyword evidence="6" id="KW-1185">Reference proteome</keyword>
<protein>
    <submittedName>
        <fullName evidence="5">DNA-binding transcriptional ArsR family regulator</fullName>
    </submittedName>
</protein>
<dbReference type="CDD" id="cd00090">
    <property type="entry name" value="HTH_ARSR"/>
    <property type="match status" value="1"/>
</dbReference>
<accession>A0A7Y9E9Z1</accession>
<organism evidence="5 6">
    <name type="scientific">Nocardioides panaciterrulae</name>
    <dbReference type="NCBI Taxonomy" id="661492"/>
    <lineage>
        <taxon>Bacteria</taxon>
        <taxon>Bacillati</taxon>
        <taxon>Actinomycetota</taxon>
        <taxon>Actinomycetes</taxon>
        <taxon>Propionibacteriales</taxon>
        <taxon>Nocardioidaceae</taxon>
        <taxon>Nocardioides</taxon>
    </lineage>
</organism>
<dbReference type="PANTHER" id="PTHR33154">
    <property type="entry name" value="TRANSCRIPTIONAL REGULATOR, ARSR FAMILY"/>
    <property type="match status" value="1"/>
</dbReference>
<sequence>MTGRRLSDPRELTALAHPVRIAIVEQLSLDGPLTATELAERLDESPANCSWHLRKLAEHGFVEEAPSAGGRRRPWQMVQIGFSWKDADETPEGRRAALALSELVLNRSLARLREADERAAEEPREWREASRSAQNMVWVTAEELGELNAEIAEVVLRFLGRFEDAAARPPGSRLCELVAWGVPTYIPGQEPTP</sequence>
<feature type="domain" description="HTH arsR-type" evidence="4">
    <location>
        <begin position="10"/>
        <end position="114"/>
    </location>
</feature>
<keyword evidence="3" id="KW-0804">Transcription</keyword>
<dbReference type="GO" id="GO:0003700">
    <property type="term" value="F:DNA-binding transcription factor activity"/>
    <property type="evidence" value="ECO:0007669"/>
    <property type="project" value="InterPro"/>
</dbReference>
<gene>
    <name evidence="5" type="ORF">BJZ21_003805</name>
</gene>
<dbReference type="GO" id="GO:0003677">
    <property type="term" value="F:DNA binding"/>
    <property type="evidence" value="ECO:0007669"/>
    <property type="project" value="UniProtKB-KW"/>
</dbReference>
<dbReference type="SUPFAM" id="SSF46785">
    <property type="entry name" value="Winged helix' DNA-binding domain"/>
    <property type="match status" value="1"/>
</dbReference>
<dbReference type="Gene3D" id="1.10.10.10">
    <property type="entry name" value="Winged helix-like DNA-binding domain superfamily/Winged helix DNA-binding domain"/>
    <property type="match status" value="1"/>
</dbReference>
<dbReference type="InterPro" id="IPR011991">
    <property type="entry name" value="ArsR-like_HTH"/>
</dbReference>
<evidence type="ECO:0000259" key="4">
    <source>
        <dbReference type="SMART" id="SM00418"/>
    </source>
</evidence>
<reference evidence="5 6" key="1">
    <citation type="submission" date="2020-07" db="EMBL/GenBank/DDBJ databases">
        <title>Sequencing the genomes of 1000 actinobacteria strains.</title>
        <authorList>
            <person name="Klenk H.-P."/>
        </authorList>
    </citation>
    <scope>NUCLEOTIDE SEQUENCE [LARGE SCALE GENOMIC DNA]</scope>
    <source>
        <strain evidence="5 6">DSM 21350</strain>
    </source>
</reference>
<dbReference type="InterPro" id="IPR036390">
    <property type="entry name" value="WH_DNA-bd_sf"/>
</dbReference>
<dbReference type="InterPro" id="IPR051081">
    <property type="entry name" value="HTH_MetalResp_TranReg"/>
</dbReference>
<dbReference type="AlphaFoldDB" id="A0A7Y9E9Z1"/>
<dbReference type="EMBL" id="JACCBG010000001">
    <property type="protein sequence ID" value="NYD43722.1"/>
    <property type="molecule type" value="Genomic_DNA"/>
</dbReference>
<dbReference type="InterPro" id="IPR001845">
    <property type="entry name" value="HTH_ArsR_DNA-bd_dom"/>
</dbReference>
<name>A0A7Y9E9Z1_9ACTN</name>
<dbReference type="Pfam" id="PF12840">
    <property type="entry name" value="HTH_20"/>
    <property type="match status" value="1"/>
</dbReference>
<evidence type="ECO:0000256" key="3">
    <source>
        <dbReference type="ARBA" id="ARBA00023163"/>
    </source>
</evidence>
<keyword evidence="1" id="KW-0805">Transcription regulation</keyword>
<evidence type="ECO:0000313" key="6">
    <source>
        <dbReference type="Proteomes" id="UP000535511"/>
    </source>
</evidence>
<evidence type="ECO:0000256" key="2">
    <source>
        <dbReference type="ARBA" id="ARBA00023125"/>
    </source>
</evidence>
<keyword evidence="2 5" id="KW-0238">DNA-binding</keyword>
<evidence type="ECO:0000313" key="5">
    <source>
        <dbReference type="EMBL" id="NYD43722.1"/>
    </source>
</evidence>
<comment type="caution">
    <text evidence="5">The sequence shown here is derived from an EMBL/GenBank/DDBJ whole genome shotgun (WGS) entry which is preliminary data.</text>
</comment>
<dbReference type="SMART" id="SM00418">
    <property type="entry name" value="HTH_ARSR"/>
    <property type="match status" value="1"/>
</dbReference>
<evidence type="ECO:0000256" key="1">
    <source>
        <dbReference type="ARBA" id="ARBA00023015"/>
    </source>
</evidence>
<dbReference type="PANTHER" id="PTHR33154:SF15">
    <property type="entry name" value="REGULATORY PROTEIN ARSR"/>
    <property type="match status" value="1"/>
</dbReference>
<dbReference type="InterPro" id="IPR036388">
    <property type="entry name" value="WH-like_DNA-bd_sf"/>
</dbReference>
<dbReference type="Proteomes" id="UP000535511">
    <property type="component" value="Unassembled WGS sequence"/>
</dbReference>